<evidence type="ECO:0000313" key="2">
    <source>
        <dbReference type="Proteomes" id="UP001165498"/>
    </source>
</evidence>
<reference evidence="1" key="1">
    <citation type="submission" date="2022-07" db="EMBL/GenBank/DDBJ databases">
        <title>Tahibacter sp., a new gammaproteobacterium isolated from the silt sample collected at pig farm.</title>
        <authorList>
            <person name="Chen H."/>
        </authorList>
    </citation>
    <scope>NUCLEOTIDE SEQUENCE</scope>
    <source>
        <strain evidence="1">P2K</strain>
    </source>
</reference>
<proteinExistence type="predicted"/>
<dbReference type="PANTHER" id="PTHR43747">
    <property type="entry name" value="FAD-BINDING PROTEIN"/>
    <property type="match status" value="1"/>
</dbReference>
<protein>
    <recommendedName>
        <fullName evidence="3">Flavin-dependent dehydrogenase</fullName>
    </recommendedName>
</protein>
<name>A0ABT1QY50_9GAMM</name>
<dbReference type="Proteomes" id="UP001165498">
    <property type="component" value="Unassembled WGS sequence"/>
</dbReference>
<dbReference type="EMBL" id="JANFQO010000026">
    <property type="protein sequence ID" value="MCQ4167220.1"/>
    <property type="molecule type" value="Genomic_DNA"/>
</dbReference>
<dbReference type="Gene3D" id="3.50.50.60">
    <property type="entry name" value="FAD/NAD(P)-binding domain"/>
    <property type="match status" value="2"/>
</dbReference>
<accession>A0ABT1QY50</accession>
<dbReference type="SUPFAM" id="SSF51905">
    <property type="entry name" value="FAD/NAD(P)-binding domain"/>
    <property type="match status" value="1"/>
</dbReference>
<dbReference type="RefSeq" id="WP_255916408.1">
    <property type="nucleotide sequence ID" value="NZ_JANFQO010000026.1"/>
</dbReference>
<evidence type="ECO:0000313" key="1">
    <source>
        <dbReference type="EMBL" id="MCQ4167220.1"/>
    </source>
</evidence>
<organism evidence="1 2">
    <name type="scientific">Tahibacter harae</name>
    <dbReference type="NCBI Taxonomy" id="2963937"/>
    <lineage>
        <taxon>Bacteria</taxon>
        <taxon>Pseudomonadati</taxon>
        <taxon>Pseudomonadota</taxon>
        <taxon>Gammaproteobacteria</taxon>
        <taxon>Lysobacterales</taxon>
        <taxon>Rhodanobacteraceae</taxon>
        <taxon>Tahibacter</taxon>
    </lineage>
</organism>
<dbReference type="InterPro" id="IPR036188">
    <property type="entry name" value="FAD/NAD-bd_sf"/>
</dbReference>
<keyword evidence="2" id="KW-1185">Reference proteome</keyword>
<sequence length="413" mass="43074">MAATAWDAIIVGAGPAGSALACRLRPWRRVLLLERTALPAAGAVSFAQRLAAAEAAALPAAAAVPGAPAAAPVAHAVPGTAAAPRIGESLPGAARVLLQRCGAFERFLAAGHAERGATVAQWDGETPVWFDQLRDPNGAGWHLDRVRFDADLRASAAEAGAVLVDDCGPLRVRRDGGRWLVADEASGEIHQAPVLADATGRTAAIARQLGLKRRVEDALICLHVHLAALPGDEDHCTRVCADSNGWWYSVRVPGSRRVLAFHLDAADPELRRLKSLPALLAKARRHGLLAEVLPAAADASVHARPAGSAVLDDAGLAAAAGFFAIGDAGLSFDPIASQGLFHALASAESAANAIEHGAEGAIAARAAFLAEMDAVHAHYRRRFHDTYAAPLRFGQSPFWARRRRPPAAADHAG</sequence>
<dbReference type="Gene3D" id="3.30.9.100">
    <property type="match status" value="1"/>
</dbReference>
<dbReference type="PANTHER" id="PTHR43747:SF1">
    <property type="entry name" value="SLR1998 PROTEIN"/>
    <property type="match status" value="1"/>
</dbReference>
<evidence type="ECO:0008006" key="3">
    <source>
        <dbReference type="Google" id="ProtNLM"/>
    </source>
</evidence>
<dbReference type="InterPro" id="IPR050816">
    <property type="entry name" value="Flavin-dep_Halogenase_NPB"/>
</dbReference>
<comment type="caution">
    <text evidence="1">The sequence shown here is derived from an EMBL/GenBank/DDBJ whole genome shotgun (WGS) entry which is preliminary data.</text>
</comment>
<gene>
    <name evidence="1" type="ORF">NM961_21100</name>
</gene>